<dbReference type="PROSITE" id="PS51740">
    <property type="entry name" value="SPOVT_ABRB"/>
    <property type="match status" value="1"/>
</dbReference>
<accession>A0A3B1E1F5</accession>
<dbReference type="EMBL" id="UOGJ01000063">
    <property type="protein sequence ID" value="VAX35517.1"/>
    <property type="molecule type" value="Genomic_DNA"/>
</dbReference>
<sequence>MVTMLDKFGRILIPKKVRDDLGLKPGMSLDVKEESSALVLTPQFEKPEVILKEGLLVFTGEATEDIENAVGQHRKMYLEKMSAM</sequence>
<name>A0A3B1E1F5_9ZZZZ</name>
<organism evidence="2">
    <name type="scientific">hydrothermal vent metagenome</name>
    <dbReference type="NCBI Taxonomy" id="652676"/>
    <lineage>
        <taxon>unclassified sequences</taxon>
        <taxon>metagenomes</taxon>
        <taxon>ecological metagenomes</taxon>
    </lineage>
</organism>
<evidence type="ECO:0000259" key="1">
    <source>
        <dbReference type="PROSITE" id="PS51740"/>
    </source>
</evidence>
<feature type="domain" description="SpoVT-AbrB" evidence="1">
    <location>
        <begin position="1"/>
        <end position="45"/>
    </location>
</feature>
<reference evidence="2" key="1">
    <citation type="submission" date="2018-06" db="EMBL/GenBank/DDBJ databases">
        <authorList>
            <person name="Zhirakovskaya E."/>
        </authorList>
    </citation>
    <scope>NUCLEOTIDE SEQUENCE</scope>
</reference>
<dbReference type="GO" id="GO:0003677">
    <property type="term" value="F:DNA binding"/>
    <property type="evidence" value="ECO:0007669"/>
    <property type="project" value="InterPro"/>
</dbReference>
<protein>
    <submittedName>
        <fullName evidence="2">Antitoxin to Toxin 1, PIN domain</fullName>
    </submittedName>
</protein>
<dbReference type="AlphaFoldDB" id="A0A3B1E1F5"/>
<dbReference type="InterPro" id="IPR037914">
    <property type="entry name" value="SpoVT-AbrB_sf"/>
</dbReference>
<dbReference type="Pfam" id="PF04014">
    <property type="entry name" value="MazE_antitoxin"/>
    <property type="match status" value="1"/>
</dbReference>
<dbReference type="SUPFAM" id="SSF89447">
    <property type="entry name" value="AbrB/MazE/MraZ-like"/>
    <property type="match status" value="1"/>
</dbReference>
<dbReference type="NCBIfam" id="TIGR01439">
    <property type="entry name" value="lp_hng_hel_AbrB"/>
    <property type="match status" value="1"/>
</dbReference>
<proteinExistence type="predicted"/>
<evidence type="ECO:0000313" key="2">
    <source>
        <dbReference type="EMBL" id="VAX35517.1"/>
    </source>
</evidence>
<dbReference type="InterPro" id="IPR007159">
    <property type="entry name" value="SpoVT-AbrB_dom"/>
</dbReference>
<dbReference type="SMART" id="SM00966">
    <property type="entry name" value="SpoVT_AbrB"/>
    <property type="match status" value="1"/>
</dbReference>
<dbReference type="Gene3D" id="2.10.260.10">
    <property type="match status" value="1"/>
</dbReference>
<gene>
    <name evidence="2" type="ORF">MNBD_UNCLBAC01-1881</name>
</gene>